<dbReference type="EMBL" id="LBZK01000031">
    <property type="protein sequence ID" value="KKR70033.1"/>
    <property type="molecule type" value="Genomic_DNA"/>
</dbReference>
<evidence type="ECO:0000313" key="2">
    <source>
        <dbReference type="Proteomes" id="UP000034562"/>
    </source>
</evidence>
<sequence>MTEIIRIQYEAKVISPNGLLIMRVEAPTPQTLDDELGDKLSEFTLEEGGDVPHESKVDLFQFRKVGPLKVGRSLLESKPL</sequence>
<proteinExistence type="predicted"/>
<dbReference type="AlphaFoldDB" id="A0A0G0SYZ0"/>
<comment type="caution">
    <text evidence="1">The sequence shown here is derived from an EMBL/GenBank/DDBJ whole genome shotgun (WGS) entry which is preliminary data.</text>
</comment>
<name>A0A0G0SYZ0_9BACT</name>
<evidence type="ECO:0000313" key="1">
    <source>
        <dbReference type="EMBL" id="KKR70033.1"/>
    </source>
</evidence>
<protein>
    <submittedName>
        <fullName evidence="1">Uncharacterized protein</fullName>
    </submittedName>
</protein>
<dbReference type="Proteomes" id="UP000034562">
    <property type="component" value="Unassembled WGS sequence"/>
</dbReference>
<gene>
    <name evidence="1" type="ORF">UU12_C0031G0012</name>
</gene>
<dbReference type="STRING" id="1618563.UU12_C0031G0012"/>
<organism evidence="1 2">
    <name type="scientific">Candidatus Woesebacteria bacterium GW2011_GWA2_40_7b</name>
    <dbReference type="NCBI Taxonomy" id="1618563"/>
    <lineage>
        <taxon>Bacteria</taxon>
        <taxon>Candidatus Woeseibacteriota</taxon>
    </lineage>
</organism>
<accession>A0A0G0SYZ0</accession>
<reference evidence="1 2" key="1">
    <citation type="journal article" date="2015" name="Nature">
        <title>rRNA introns, odd ribosomes, and small enigmatic genomes across a large radiation of phyla.</title>
        <authorList>
            <person name="Brown C.T."/>
            <person name="Hug L.A."/>
            <person name="Thomas B.C."/>
            <person name="Sharon I."/>
            <person name="Castelle C.J."/>
            <person name="Singh A."/>
            <person name="Wilkins M.J."/>
            <person name="Williams K.H."/>
            <person name="Banfield J.F."/>
        </authorList>
    </citation>
    <scope>NUCLEOTIDE SEQUENCE [LARGE SCALE GENOMIC DNA]</scope>
</reference>